<name>A0A3D8QZV8_9EURO</name>
<comment type="caution">
    <text evidence="1">The sequence shown here is derived from an EMBL/GenBank/DDBJ whole genome shotgun (WGS) entry which is preliminary data.</text>
</comment>
<reference evidence="1 2" key="1">
    <citation type="journal article" date="2018" name="IMA Fungus">
        <title>IMA Genome-F 9: Draft genome sequence of Annulohypoxylon stygium, Aspergillus mulundensis, Berkeleyomyces basicola (syn. Thielaviopsis basicola), Ceratocystis smalleyi, two Cercospora beticola strains, Coleophoma cylindrospora, Fusarium fracticaudum, Phialophora cf. hyalina, and Morchella septimelata.</title>
        <authorList>
            <person name="Wingfield B.D."/>
            <person name="Bills G.F."/>
            <person name="Dong Y."/>
            <person name="Huang W."/>
            <person name="Nel W.J."/>
            <person name="Swalarsk-Parry B.S."/>
            <person name="Vaghefi N."/>
            <person name="Wilken P.M."/>
            <person name="An Z."/>
            <person name="de Beer Z.W."/>
            <person name="De Vos L."/>
            <person name="Chen L."/>
            <person name="Duong T.A."/>
            <person name="Gao Y."/>
            <person name="Hammerbacher A."/>
            <person name="Kikkert J.R."/>
            <person name="Li Y."/>
            <person name="Li H."/>
            <person name="Li K."/>
            <person name="Li Q."/>
            <person name="Liu X."/>
            <person name="Ma X."/>
            <person name="Naidoo K."/>
            <person name="Pethybridge S.J."/>
            <person name="Sun J."/>
            <person name="Steenkamp E.T."/>
            <person name="van der Nest M.A."/>
            <person name="van Wyk S."/>
            <person name="Wingfield M.J."/>
            <person name="Xiong C."/>
            <person name="Yue Q."/>
            <person name="Zhang X."/>
        </authorList>
    </citation>
    <scope>NUCLEOTIDE SEQUENCE [LARGE SCALE GENOMIC DNA]</scope>
    <source>
        <strain evidence="1 2">DSM 5745</strain>
    </source>
</reference>
<proteinExistence type="predicted"/>
<evidence type="ECO:0000313" key="1">
    <source>
        <dbReference type="EMBL" id="RDW67342.1"/>
    </source>
</evidence>
<accession>A0A3D8QZV8</accession>
<evidence type="ECO:0000313" key="2">
    <source>
        <dbReference type="Proteomes" id="UP000256690"/>
    </source>
</evidence>
<dbReference type="GeneID" id="38119578"/>
<sequence length="211" mass="23427">MNPHGVSQSMARLLGAAADFMALLKSSAAVAQIPGYAEMEIMLVGGAAVIKHTSHRVTKDIDFAVSPDEFVEPLKRVLLKHHSVSWKRPADAYYFIDEGGNDFQVDIMPIKNLPYKPSGLQRIVDVDTQNLPIANPLDLICFKSFVCGFRESKKKNIKDAEDVKALMKLFPAAAHLAQLSRDQVGVLKLAREALLDYGGKDRWWEENLPPV</sequence>
<gene>
    <name evidence="1" type="ORF">DSM5745_09208</name>
</gene>
<dbReference type="Proteomes" id="UP000256690">
    <property type="component" value="Unassembled WGS sequence"/>
</dbReference>
<dbReference type="SUPFAM" id="SSF81301">
    <property type="entry name" value="Nucleotidyltransferase"/>
    <property type="match status" value="1"/>
</dbReference>
<dbReference type="STRING" id="1810919.A0A3D8QZV8"/>
<dbReference type="InterPro" id="IPR043519">
    <property type="entry name" value="NT_sf"/>
</dbReference>
<evidence type="ECO:0008006" key="3">
    <source>
        <dbReference type="Google" id="ProtNLM"/>
    </source>
</evidence>
<organism evidence="1 2">
    <name type="scientific">Aspergillus mulundensis</name>
    <dbReference type="NCBI Taxonomy" id="1810919"/>
    <lineage>
        <taxon>Eukaryota</taxon>
        <taxon>Fungi</taxon>
        <taxon>Dikarya</taxon>
        <taxon>Ascomycota</taxon>
        <taxon>Pezizomycotina</taxon>
        <taxon>Eurotiomycetes</taxon>
        <taxon>Eurotiomycetidae</taxon>
        <taxon>Eurotiales</taxon>
        <taxon>Aspergillaceae</taxon>
        <taxon>Aspergillus</taxon>
        <taxon>Aspergillus subgen. Nidulantes</taxon>
    </lineage>
</organism>
<dbReference type="RefSeq" id="XP_026600310.1">
    <property type="nucleotide sequence ID" value="XM_026751224.1"/>
</dbReference>
<keyword evidence="2" id="KW-1185">Reference proteome</keyword>
<dbReference type="AlphaFoldDB" id="A0A3D8QZV8"/>
<dbReference type="EMBL" id="PVWQ01000012">
    <property type="protein sequence ID" value="RDW67342.1"/>
    <property type="molecule type" value="Genomic_DNA"/>
</dbReference>
<protein>
    <recommendedName>
        <fullName evidence="3">Nucleotidyl transferase AbiEii/AbiGii toxin family protein</fullName>
    </recommendedName>
</protein>